<dbReference type="RefSeq" id="XP_050557516.1">
    <property type="nucleotide sequence ID" value="XM_050701559.1"/>
</dbReference>
<accession>A0A9R0E1L3</accession>
<dbReference type="Pfam" id="PF18701">
    <property type="entry name" value="DUF5641"/>
    <property type="match status" value="1"/>
</dbReference>
<protein>
    <submittedName>
        <fullName evidence="3">Uncharacterized protein LOC126911965</fullName>
    </submittedName>
</protein>
<evidence type="ECO:0000259" key="1">
    <source>
        <dbReference type="PROSITE" id="PS50994"/>
    </source>
</evidence>
<dbReference type="Pfam" id="PF05380">
    <property type="entry name" value="Peptidase_A17"/>
    <property type="match status" value="1"/>
</dbReference>
<organism evidence="2 3">
    <name type="scientific">Spodoptera frugiperda</name>
    <name type="common">Fall armyworm</name>
    <dbReference type="NCBI Taxonomy" id="7108"/>
    <lineage>
        <taxon>Eukaryota</taxon>
        <taxon>Metazoa</taxon>
        <taxon>Ecdysozoa</taxon>
        <taxon>Arthropoda</taxon>
        <taxon>Hexapoda</taxon>
        <taxon>Insecta</taxon>
        <taxon>Pterygota</taxon>
        <taxon>Neoptera</taxon>
        <taxon>Endopterygota</taxon>
        <taxon>Lepidoptera</taxon>
        <taxon>Glossata</taxon>
        <taxon>Ditrysia</taxon>
        <taxon>Noctuoidea</taxon>
        <taxon>Noctuidae</taxon>
        <taxon>Amphipyrinae</taxon>
        <taxon>Spodoptera</taxon>
    </lineage>
</organism>
<dbReference type="GO" id="GO:0042575">
    <property type="term" value="C:DNA polymerase complex"/>
    <property type="evidence" value="ECO:0007669"/>
    <property type="project" value="UniProtKB-ARBA"/>
</dbReference>
<dbReference type="AlphaFoldDB" id="A0A9R0E1L3"/>
<dbReference type="PANTHER" id="PTHR47331">
    <property type="entry name" value="PHD-TYPE DOMAIN-CONTAINING PROTEIN"/>
    <property type="match status" value="1"/>
</dbReference>
<proteinExistence type="predicted"/>
<dbReference type="PROSITE" id="PS50994">
    <property type="entry name" value="INTEGRASE"/>
    <property type="match status" value="1"/>
</dbReference>
<dbReference type="GO" id="GO:0071897">
    <property type="term" value="P:DNA biosynthetic process"/>
    <property type="evidence" value="ECO:0007669"/>
    <property type="project" value="UniProtKB-ARBA"/>
</dbReference>
<dbReference type="GO" id="GO:0003676">
    <property type="term" value="F:nucleic acid binding"/>
    <property type="evidence" value="ECO:0007669"/>
    <property type="project" value="InterPro"/>
</dbReference>
<keyword evidence="2" id="KW-1185">Reference proteome</keyword>
<dbReference type="InterPro" id="IPR012337">
    <property type="entry name" value="RNaseH-like_sf"/>
</dbReference>
<dbReference type="InterPro" id="IPR040676">
    <property type="entry name" value="DUF5641"/>
</dbReference>
<name>A0A9R0E1L3_SPOFR</name>
<dbReference type="InterPro" id="IPR001584">
    <property type="entry name" value="Integrase_cat-core"/>
</dbReference>
<dbReference type="GO" id="GO:0015074">
    <property type="term" value="P:DNA integration"/>
    <property type="evidence" value="ECO:0007669"/>
    <property type="project" value="InterPro"/>
</dbReference>
<dbReference type="OrthoDB" id="8036689at2759"/>
<evidence type="ECO:0000313" key="3">
    <source>
        <dbReference type="RefSeq" id="XP_050557516.1"/>
    </source>
</evidence>
<dbReference type="PANTHER" id="PTHR47331:SF4">
    <property type="entry name" value="PEPTIDASE S1 DOMAIN-CONTAINING PROTEIN"/>
    <property type="match status" value="1"/>
</dbReference>
<dbReference type="SUPFAM" id="SSF56672">
    <property type="entry name" value="DNA/RNA polymerases"/>
    <property type="match status" value="1"/>
</dbReference>
<dbReference type="InterPro" id="IPR043502">
    <property type="entry name" value="DNA/RNA_pol_sf"/>
</dbReference>
<dbReference type="InterPro" id="IPR036397">
    <property type="entry name" value="RNaseH_sf"/>
</dbReference>
<dbReference type="InterPro" id="IPR008042">
    <property type="entry name" value="Retrotrans_Pao"/>
</dbReference>
<dbReference type="Gene3D" id="3.30.420.10">
    <property type="entry name" value="Ribonuclease H-like superfamily/Ribonuclease H"/>
    <property type="match status" value="1"/>
</dbReference>
<evidence type="ECO:0000313" key="2">
    <source>
        <dbReference type="Proteomes" id="UP000829999"/>
    </source>
</evidence>
<reference evidence="3" key="1">
    <citation type="submission" date="2025-08" db="UniProtKB">
        <authorList>
            <consortium name="RefSeq"/>
        </authorList>
    </citation>
    <scope>IDENTIFICATION</scope>
    <source>
        <tissue evidence="3">Whole larval tissue</tissue>
    </source>
</reference>
<sequence>MYRVTLVNDIHKPLQKILWRAEPTHPLKTYTLNTVTYGTASAPFLATRCLMQLARECDDPSTRSTIEHDFYVDDFLSGSSSVVETIDKCQKVLAVLQTGRYNLRKWQSNSCDVLKAICGDQVTSDFVILSENELSKTLGLNWRCSTDTFSFAINVTPSNNTTKRQILSTISQIFDPIGLVVPCIVEAKILMQQLWLTGCSWDEPVSEEIQHTWSEFTHTLPLLNNFNIPRWVLCESFNCTSLQLHVFTDASERAYGACVYVRSVSENGKVHVHLLTAKSKVAPVKSTTIPRLELCAALLGSRLYNKVRQSLTLEFEEVYFWCDSTIVLGWLSTSPTQLKTFVRHRVSEIQETTAGRSWLYVPSLLNPADLASRGLRADKLLSSSLWWSGPPYLLEGTSSWPQFPNSNHHDVNLPETVSCHHVDVVNKTDNLISSLFPKYASNLNKLQRMIAYVLRFCNKCKKQESACGSLSSSELNNSLHLLCRLSQQDSFSEEYNLLSAGKQLPAKNKLLSLSPFFDTKSNLIRVGGRLSNSFYDYDVKHPILLSSSHIICKLLFNTFHLRLLHPGPQLLLATIRHHFYPIGGRNLAKKVTHQCVRCCRIKASTIQPMMGNLPEQRLHLEFPFLDSGVDYAGPVMIADRKGRGCKLIKAFICVFVCLATRAVHLELVSDLTKEAFLAAMNRFIARRGKPRNIFSDNGTTFVGAFNELANLLSQDLNLSVIDPGINFSFIPAYTPHFGGLWESAVKSTKHHLRRVLGLTNLTFEEMATCLIQVEAILNSRPLTPLSNDPSDLTPLTPAHFLIGRSLVMLPHPQIESTNITNLQRFRRVEYLKQHFWHRFSQEYILWLQEKTKWHRSSGELKEGTLVVIKDKSLPPLLWLLGRITRVLPGRDGVARVADIHTRRGVIRRAFNTICPLPVSVEDSSTGGGC</sequence>
<feature type="domain" description="Integrase catalytic" evidence="1">
    <location>
        <begin position="619"/>
        <end position="805"/>
    </location>
</feature>
<dbReference type="SUPFAM" id="SSF53098">
    <property type="entry name" value="Ribonuclease H-like"/>
    <property type="match status" value="1"/>
</dbReference>
<gene>
    <name evidence="3" type="primary">LOC126911965</name>
</gene>
<dbReference type="Proteomes" id="UP000829999">
    <property type="component" value="Chromosome 20"/>
</dbReference>
<dbReference type="GeneID" id="126911965"/>